<dbReference type="PANTHER" id="PTHR30469">
    <property type="entry name" value="MULTIDRUG RESISTANCE PROTEIN MDTA"/>
    <property type="match status" value="1"/>
</dbReference>
<dbReference type="SUPFAM" id="SSF111369">
    <property type="entry name" value="HlyD-like secretion proteins"/>
    <property type="match status" value="1"/>
</dbReference>
<feature type="region of interest" description="Disordered" evidence="2">
    <location>
        <begin position="349"/>
        <end position="368"/>
    </location>
</feature>
<evidence type="ECO:0000313" key="6">
    <source>
        <dbReference type="Proteomes" id="UP000474175"/>
    </source>
</evidence>
<dbReference type="Pfam" id="PF25954">
    <property type="entry name" value="Beta-barrel_RND_2"/>
    <property type="match status" value="1"/>
</dbReference>
<sequence>MKRIIIIGAVAALVALIAFRLMNNKEKIEAAKTSTAQFQTVPVVEVQPVTYERLDQKLSVLGTVEAQNEGNIIAETRGKLQNFKLVLGTFVKKGQQVGYIQDDVQGIVVENNQTTVENAKREMERYERLLKGGAVTQEAYQKYKDQYNTALLNAKQQQRVLGNGAVVAPISGYVYDKKVENGEYVAVGAVLASVINLQELKLVVNVPEQAVYQLKTGDKANITAQAFPGVTFTGTVHYISPKGDDLHNYPVEIYLNNNSKNQLKAGTLANASFTFRNGIDGLFIPRRALIGGADSASVYVLENNDTVRLRRVQLGYDTGDLYQVLSGLKQGEPIVVNGQLNVSNGAKVSVSGSKQTQPKTDTSVAVKQ</sequence>
<name>A0A6L9LCE5_9BACT</name>
<evidence type="ECO:0000259" key="4">
    <source>
        <dbReference type="Pfam" id="PF25989"/>
    </source>
</evidence>
<organism evidence="5 6">
    <name type="scientific">Spirosoma terrae</name>
    <dbReference type="NCBI Taxonomy" id="1968276"/>
    <lineage>
        <taxon>Bacteria</taxon>
        <taxon>Pseudomonadati</taxon>
        <taxon>Bacteroidota</taxon>
        <taxon>Cytophagia</taxon>
        <taxon>Cytophagales</taxon>
        <taxon>Cytophagaceae</taxon>
        <taxon>Spirosoma</taxon>
    </lineage>
</organism>
<evidence type="ECO:0000313" key="5">
    <source>
        <dbReference type="EMBL" id="NDU97042.1"/>
    </source>
</evidence>
<dbReference type="NCBIfam" id="TIGR01730">
    <property type="entry name" value="RND_mfp"/>
    <property type="match status" value="1"/>
</dbReference>
<dbReference type="Gene3D" id="2.40.420.20">
    <property type="match status" value="1"/>
</dbReference>
<protein>
    <submittedName>
        <fullName evidence="5">Efflux RND transporter periplasmic adaptor subunit</fullName>
    </submittedName>
</protein>
<comment type="caution">
    <text evidence="5">The sequence shown here is derived from an EMBL/GenBank/DDBJ whole genome shotgun (WGS) entry which is preliminary data.</text>
</comment>
<dbReference type="Pfam" id="PF25989">
    <property type="entry name" value="YknX_C"/>
    <property type="match status" value="1"/>
</dbReference>
<reference evidence="5 6" key="1">
    <citation type="submission" date="2020-02" db="EMBL/GenBank/DDBJ databases">
        <title>Draft genome sequence of two Spirosoma agri KCTC 52727 and Spirosoma terrae KCTC 52035.</title>
        <authorList>
            <person name="Rojas J."/>
            <person name="Ambika Manirajan B."/>
            <person name="Suarez C."/>
            <person name="Ratering S."/>
            <person name="Schnell S."/>
        </authorList>
    </citation>
    <scope>NUCLEOTIDE SEQUENCE [LARGE SCALE GENOMIC DNA]</scope>
    <source>
        <strain evidence="5 6">KCTC 52035</strain>
    </source>
</reference>
<accession>A0A6L9LCE5</accession>
<dbReference type="PANTHER" id="PTHR30469:SF15">
    <property type="entry name" value="HLYD FAMILY OF SECRETION PROTEINS"/>
    <property type="match status" value="1"/>
</dbReference>
<dbReference type="InterPro" id="IPR058637">
    <property type="entry name" value="YknX-like_C"/>
</dbReference>
<dbReference type="AlphaFoldDB" id="A0A6L9LCE5"/>
<evidence type="ECO:0000259" key="3">
    <source>
        <dbReference type="Pfam" id="PF25954"/>
    </source>
</evidence>
<gene>
    <name evidence="5" type="ORF">GK108_19305</name>
</gene>
<feature type="domain" description="YknX-like C-terminal permuted SH3-like" evidence="4">
    <location>
        <begin position="282"/>
        <end position="350"/>
    </location>
</feature>
<dbReference type="RefSeq" id="WP_163952084.1">
    <property type="nucleotide sequence ID" value="NZ_JAAFZH010000009.1"/>
</dbReference>
<evidence type="ECO:0000256" key="2">
    <source>
        <dbReference type="SAM" id="MobiDB-lite"/>
    </source>
</evidence>
<dbReference type="GO" id="GO:0015562">
    <property type="term" value="F:efflux transmembrane transporter activity"/>
    <property type="evidence" value="ECO:0007669"/>
    <property type="project" value="TreeGrafter"/>
</dbReference>
<comment type="similarity">
    <text evidence="1">Belongs to the membrane fusion protein (MFP) (TC 8.A.1) family.</text>
</comment>
<dbReference type="Gene3D" id="2.40.30.170">
    <property type="match status" value="1"/>
</dbReference>
<dbReference type="Proteomes" id="UP000474175">
    <property type="component" value="Unassembled WGS sequence"/>
</dbReference>
<dbReference type="InterPro" id="IPR058792">
    <property type="entry name" value="Beta-barrel_RND_2"/>
</dbReference>
<keyword evidence="6" id="KW-1185">Reference proteome</keyword>
<proteinExistence type="inferred from homology"/>
<dbReference type="EMBL" id="JAAFZH010000009">
    <property type="protein sequence ID" value="NDU97042.1"/>
    <property type="molecule type" value="Genomic_DNA"/>
</dbReference>
<evidence type="ECO:0000256" key="1">
    <source>
        <dbReference type="ARBA" id="ARBA00009477"/>
    </source>
</evidence>
<dbReference type="GO" id="GO:1990281">
    <property type="term" value="C:efflux pump complex"/>
    <property type="evidence" value="ECO:0007669"/>
    <property type="project" value="TreeGrafter"/>
</dbReference>
<dbReference type="InterPro" id="IPR006143">
    <property type="entry name" value="RND_pump_MFP"/>
</dbReference>
<dbReference type="Gene3D" id="1.10.287.470">
    <property type="entry name" value="Helix hairpin bin"/>
    <property type="match status" value="1"/>
</dbReference>
<feature type="domain" description="CusB-like beta-barrel" evidence="3">
    <location>
        <begin position="202"/>
        <end position="274"/>
    </location>
</feature>